<organism evidence="2 3">
    <name type="scientific">Streblomastix strix</name>
    <dbReference type="NCBI Taxonomy" id="222440"/>
    <lineage>
        <taxon>Eukaryota</taxon>
        <taxon>Metamonada</taxon>
        <taxon>Preaxostyla</taxon>
        <taxon>Oxymonadida</taxon>
        <taxon>Streblomastigidae</taxon>
        <taxon>Streblomastix</taxon>
    </lineage>
</organism>
<dbReference type="Proteomes" id="UP000324800">
    <property type="component" value="Unassembled WGS sequence"/>
</dbReference>
<comment type="caution">
    <text evidence="2">The sequence shown here is derived from an EMBL/GenBank/DDBJ whole genome shotgun (WGS) entry which is preliminary data.</text>
</comment>
<name>A0A5J4UYS9_9EUKA</name>
<dbReference type="AlphaFoldDB" id="A0A5J4UYS9"/>
<dbReference type="EMBL" id="SNRW01011626">
    <property type="protein sequence ID" value="KAA6374905.1"/>
    <property type="molecule type" value="Genomic_DNA"/>
</dbReference>
<feature type="region of interest" description="Disordered" evidence="1">
    <location>
        <begin position="1"/>
        <end position="52"/>
    </location>
</feature>
<feature type="compositionally biased region" description="Polar residues" evidence="1">
    <location>
        <begin position="38"/>
        <end position="52"/>
    </location>
</feature>
<protein>
    <submittedName>
        <fullName evidence="2">Uncharacterized protein</fullName>
    </submittedName>
</protein>
<proteinExistence type="predicted"/>
<reference evidence="2 3" key="1">
    <citation type="submission" date="2019-03" db="EMBL/GenBank/DDBJ databases">
        <title>Single cell metagenomics reveals metabolic interactions within the superorganism composed of flagellate Streblomastix strix and complex community of Bacteroidetes bacteria on its surface.</title>
        <authorList>
            <person name="Treitli S.C."/>
            <person name="Kolisko M."/>
            <person name="Husnik F."/>
            <person name="Keeling P."/>
            <person name="Hampl V."/>
        </authorList>
    </citation>
    <scope>NUCLEOTIDE SEQUENCE [LARGE SCALE GENOMIC DNA]</scope>
    <source>
        <strain evidence="2">ST1C</strain>
    </source>
</reference>
<evidence type="ECO:0000313" key="3">
    <source>
        <dbReference type="Proteomes" id="UP000324800"/>
    </source>
</evidence>
<accession>A0A5J4UYS9</accession>
<gene>
    <name evidence="2" type="ORF">EZS28_029569</name>
</gene>
<sequence length="210" mass="22274">MPDQVTPASDATPLSDGSANAGISNQYSRGDHVHPLNIKSTIPPSDNASGSVGTSNYYAKATSGNLQINATSIAYDDGLRISRSVQNTGGSSIFLVYSRDSNIETIANQWQIFTPPSSYVNNPIGLNISLSADSSDTSRDLQISADGNTFSFNGQIIAGTGASNGSVNYSQRNAILWGTKSLGTDGDFYTNGTTVFWRDHALQFDPYNKG</sequence>
<evidence type="ECO:0000256" key="1">
    <source>
        <dbReference type="SAM" id="MobiDB-lite"/>
    </source>
</evidence>
<feature type="compositionally biased region" description="Polar residues" evidence="1">
    <location>
        <begin position="15"/>
        <end position="28"/>
    </location>
</feature>
<evidence type="ECO:0000313" key="2">
    <source>
        <dbReference type="EMBL" id="KAA6374905.1"/>
    </source>
</evidence>